<dbReference type="PANTHER" id="PTHR24198:SF169">
    <property type="entry name" value="NON-SPECIFIC SERINE_THREONINE PROTEIN KINASE"/>
    <property type="match status" value="1"/>
</dbReference>
<feature type="compositionally biased region" description="Polar residues" evidence="4">
    <location>
        <begin position="356"/>
        <end position="370"/>
    </location>
</feature>
<feature type="compositionally biased region" description="Polar residues" evidence="4">
    <location>
        <begin position="678"/>
        <end position="687"/>
    </location>
</feature>
<organism evidence="5 6">
    <name type="scientific">Astrephomene gubernaculifera</name>
    <dbReference type="NCBI Taxonomy" id="47775"/>
    <lineage>
        <taxon>Eukaryota</taxon>
        <taxon>Viridiplantae</taxon>
        <taxon>Chlorophyta</taxon>
        <taxon>core chlorophytes</taxon>
        <taxon>Chlorophyceae</taxon>
        <taxon>CS clade</taxon>
        <taxon>Chlamydomonadales</taxon>
        <taxon>Astrephomenaceae</taxon>
        <taxon>Astrephomene</taxon>
    </lineage>
</organism>
<feature type="region of interest" description="Disordered" evidence="4">
    <location>
        <begin position="348"/>
        <end position="440"/>
    </location>
</feature>
<proteinExistence type="predicted"/>
<evidence type="ECO:0000256" key="2">
    <source>
        <dbReference type="ARBA" id="ARBA00023043"/>
    </source>
</evidence>
<feature type="compositionally biased region" description="Low complexity" evidence="4">
    <location>
        <begin position="578"/>
        <end position="587"/>
    </location>
</feature>
<feature type="region of interest" description="Disordered" evidence="4">
    <location>
        <begin position="1546"/>
        <end position="1613"/>
    </location>
</feature>
<dbReference type="InterPro" id="IPR002110">
    <property type="entry name" value="Ankyrin_rpt"/>
</dbReference>
<evidence type="ECO:0000313" key="5">
    <source>
        <dbReference type="EMBL" id="GFR44447.1"/>
    </source>
</evidence>
<dbReference type="InterPro" id="IPR036770">
    <property type="entry name" value="Ankyrin_rpt-contain_sf"/>
</dbReference>
<dbReference type="SMART" id="SM00248">
    <property type="entry name" value="ANK"/>
    <property type="match status" value="3"/>
</dbReference>
<evidence type="ECO:0000313" key="6">
    <source>
        <dbReference type="Proteomes" id="UP001054857"/>
    </source>
</evidence>
<keyword evidence="1" id="KW-0677">Repeat</keyword>
<dbReference type="PROSITE" id="PS50297">
    <property type="entry name" value="ANK_REP_REGION"/>
    <property type="match status" value="1"/>
</dbReference>
<feature type="region of interest" description="Disordered" evidence="4">
    <location>
        <begin position="53"/>
        <end position="137"/>
    </location>
</feature>
<feature type="region of interest" description="Disordered" evidence="4">
    <location>
        <begin position="1438"/>
        <end position="1484"/>
    </location>
</feature>
<feature type="region of interest" description="Disordered" evidence="4">
    <location>
        <begin position="677"/>
        <end position="775"/>
    </location>
</feature>
<feature type="compositionally biased region" description="Basic and acidic residues" evidence="4">
    <location>
        <begin position="1569"/>
        <end position="1578"/>
    </location>
</feature>
<dbReference type="PANTHER" id="PTHR24198">
    <property type="entry name" value="ANKYRIN REPEAT AND PROTEIN KINASE DOMAIN-CONTAINING PROTEIN"/>
    <property type="match status" value="1"/>
</dbReference>
<keyword evidence="2 3" id="KW-0040">ANK repeat</keyword>
<keyword evidence="6" id="KW-1185">Reference proteome</keyword>
<comment type="caution">
    <text evidence="5">The sequence shown here is derived from an EMBL/GenBank/DDBJ whole genome shotgun (WGS) entry which is preliminary data.</text>
</comment>
<feature type="compositionally biased region" description="Low complexity" evidence="4">
    <location>
        <begin position="688"/>
        <end position="701"/>
    </location>
</feature>
<feature type="region of interest" description="Disordered" evidence="4">
    <location>
        <begin position="555"/>
        <end position="598"/>
    </location>
</feature>
<feature type="compositionally biased region" description="Low complexity" evidence="4">
    <location>
        <begin position="412"/>
        <end position="424"/>
    </location>
</feature>
<feature type="compositionally biased region" description="Polar residues" evidence="4">
    <location>
        <begin position="1585"/>
        <end position="1594"/>
    </location>
</feature>
<dbReference type="Pfam" id="PF12796">
    <property type="entry name" value="Ank_2"/>
    <property type="match status" value="1"/>
</dbReference>
<feature type="compositionally biased region" description="Low complexity" evidence="4">
    <location>
        <begin position="1553"/>
        <end position="1568"/>
    </location>
</feature>
<evidence type="ECO:0000256" key="1">
    <source>
        <dbReference type="ARBA" id="ARBA00022737"/>
    </source>
</evidence>
<accession>A0AAD3DPB2</accession>
<name>A0AAD3DPB2_9CHLO</name>
<dbReference type="PROSITE" id="PS50088">
    <property type="entry name" value="ANK_REPEAT"/>
    <property type="match status" value="1"/>
</dbReference>
<evidence type="ECO:0000256" key="3">
    <source>
        <dbReference type="PROSITE-ProRule" id="PRU00023"/>
    </source>
</evidence>
<feature type="region of interest" description="Disordered" evidence="4">
    <location>
        <begin position="284"/>
        <end position="315"/>
    </location>
</feature>
<sequence>MPHVAYRLPLGRSEDNTSGLSLAEASLNMELSAAGCSSSRGVGQQVALNSREASLNGGAPVRQQRQVSAPGTSNEAQFAGFPCSKTTQGPSFVAVPPLQPQQRQGSNESEDSLDGSGMPPDGLAAIPKARRRRSSWAAGAWPTQMATHHAASGLEALSPDDLYRQFVAIRDAVLQKTTGNGSSMRYHVDGECFESDGRSSCPAAPGRYSARASGLFPTQDDSCSSFPTGRDVVHQDCGTNTSTSISRTAAAELPPECPAELPVPMAAIEAAPAVPLLAADVEGQGMEGPRNRRRAPAQHRGQHEPSGIKSPHRLSHATYADSRFEPDRSSATEVAGSTATATVAAADKPAMAAKSGQQHPQLPLTKSQSPEEQGLQEVQVKEQQQQQQQQPRRPPILVDLQHFFRSPPGPQTPSSSPCASPSQAGCEGEGDDVEGVPRPLSPFQGAVSYAVDCMRPPAASASPCNNALYRGAAAVVATAAPATATVVKPVLGPLVASEAGVDGPCTAAACAGGGDAADAATAVGGGSGEVGGTAAALACGVPLVGASGSIPHTDSLFSLQPSGEPQSSLRAASESSWQEQQLPLQQQTRSRWSSVGGKSGGGGAARLLVLQEDLPAAAKSGCVGSGNDRRGAPVELANVSCDDTKGGEAGGYLSAAPDVLSEGDMVCIGRCTPAGGLLTTTRVSPNRSSAGSTSGAVAGDSHAGSSRLAHANAGDDEDDRVGVHGDDEVEEDKGQQQDANAVQEDDEHDMVVRSDSQGSVIRSPSSRQHTSCSGFDISDMGQPGCGAGAGCGGVGVGGGGGGFTSDYQRAMDSAAKRTLLPLPGIPTAGLAGGNSGVISSAGSSMRTVSSLGGPSASERGSGAAGGNGGSNPPLTAASSGDAADAVPILAPAPDCNRSTLAPSYVPLPLPGLQQPVVASALLPRTASDGRTTALAAAAGSVAGSPGPGACKQQQQPAWLPSSPSLVAATASTVRKCLDKGLPFAVIANEHFAEVVAAAEQHDGPLAFHILSNHATYFPGIGRHATSNGGGATDLAPYGSNSNGSGGGGFGGGLFRRHASAAATAAATTIRRLLDEAVPVHVMSPCEYQRLLLAVQYGVRQLHDMLVAQPTISTAAAVAAAAAASASPRAAAASMDSSAASASSPIGRRTLPLPPPAGSVAATLVRRHRRGSSIGSENSFTAAVVRFKSMGDTALSTSPAPGGGAAGAPVSASPASASAVAPGLLQTSCRVRALVAAALQGNVARVAYLVEHGADVNATEGPTHHRHHQSHPLLGIRSPAAACEAASSGAADATGSLDSGGGGASGGRTALHYAAEAGSFGVVQLLLHYGAFVGVRDGAGRTAYDLARRKGHEAVAQLLKDAADRRRDVVRSCAAESKAAAAAADTAANAKERPAASDGKDAADAAVSKDAVATSASAASGTAATGAAAAGEKKPNFFLRLTPRGSRPEPQTPRRQAVSEGGCTTTTTTGTTGAAPAAPASAGDATAATTSKAGFPVDSTVPTVRNDATTVTAAATGLSMAAGVHVGVAEEAAAAATAVATITTTTPHMGMVGEPLSSSEPSEKSMMASQEHHPSKHPEQGPMKLSNKTCLQAGQKQHEGGAAVQVKEKPRGRSGGGLLSCLWCAGGSGR</sequence>
<feature type="compositionally biased region" description="Basic and acidic residues" evidence="4">
    <location>
        <begin position="1389"/>
        <end position="1401"/>
    </location>
</feature>
<feature type="region of interest" description="Disordered" evidence="4">
    <location>
        <begin position="1380"/>
        <end position="1401"/>
    </location>
</feature>
<dbReference type="SUPFAM" id="SSF48403">
    <property type="entry name" value="Ankyrin repeat"/>
    <property type="match status" value="1"/>
</dbReference>
<evidence type="ECO:0000256" key="4">
    <source>
        <dbReference type="SAM" id="MobiDB-lite"/>
    </source>
</evidence>
<feature type="compositionally biased region" description="Polar residues" evidence="4">
    <location>
        <begin position="555"/>
        <end position="577"/>
    </location>
</feature>
<gene>
    <name evidence="5" type="ORF">Agub_g5658</name>
</gene>
<feature type="compositionally biased region" description="Low complexity" evidence="4">
    <location>
        <begin position="852"/>
        <end position="861"/>
    </location>
</feature>
<dbReference type="Proteomes" id="UP001054857">
    <property type="component" value="Unassembled WGS sequence"/>
</dbReference>
<feature type="repeat" description="ANK" evidence="3">
    <location>
        <begin position="1305"/>
        <end position="1337"/>
    </location>
</feature>
<feature type="compositionally biased region" description="Polar residues" evidence="4">
    <location>
        <begin position="63"/>
        <end position="76"/>
    </location>
</feature>
<protein>
    <submittedName>
        <fullName evidence="5">Uncharacterized protein</fullName>
    </submittedName>
</protein>
<feature type="compositionally biased region" description="Low complexity" evidence="4">
    <location>
        <begin position="1460"/>
        <end position="1484"/>
    </location>
</feature>
<feature type="compositionally biased region" description="Low complexity" evidence="4">
    <location>
        <begin position="371"/>
        <end position="390"/>
    </location>
</feature>
<feature type="compositionally biased region" description="Polar residues" evidence="4">
    <location>
        <begin position="754"/>
        <end position="773"/>
    </location>
</feature>
<dbReference type="Gene3D" id="1.25.40.20">
    <property type="entry name" value="Ankyrin repeat-containing domain"/>
    <property type="match status" value="1"/>
</dbReference>
<reference evidence="5 6" key="1">
    <citation type="journal article" date="2021" name="Sci. Rep.">
        <title>Genome sequencing of the multicellular alga Astrephomene provides insights into convergent evolution of germ-soma differentiation.</title>
        <authorList>
            <person name="Yamashita S."/>
            <person name="Yamamoto K."/>
            <person name="Matsuzaki R."/>
            <person name="Suzuki S."/>
            <person name="Yamaguchi H."/>
            <person name="Hirooka S."/>
            <person name="Minakuchi Y."/>
            <person name="Miyagishima S."/>
            <person name="Kawachi M."/>
            <person name="Toyoda A."/>
            <person name="Nozaki H."/>
        </authorList>
    </citation>
    <scope>NUCLEOTIDE SEQUENCE [LARGE SCALE GENOMIC DNA]</scope>
    <source>
        <strain evidence="5 6">NIES-4017</strain>
    </source>
</reference>
<feature type="region of interest" description="Disordered" evidence="4">
    <location>
        <begin position="842"/>
        <end position="879"/>
    </location>
</feature>
<dbReference type="EMBL" id="BMAR01000007">
    <property type="protein sequence ID" value="GFR44447.1"/>
    <property type="molecule type" value="Genomic_DNA"/>
</dbReference>